<evidence type="ECO:0000313" key="3">
    <source>
        <dbReference type="Proteomes" id="UP000235371"/>
    </source>
</evidence>
<dbReference type="STRING" id="1095630.A0A2J6T232"/>
<protein>
    <submittedName>
        <fullName evidence="2">Uncharacterized protein</fullName>
    </submittedName>
</protein>
<feature type="compositionally biased region" description="Low complexity" evidence="1">
    <location>
        <begin position="208"/>
        <end position="229"/>
    </location>
</feature>
<gene>
    <name evidence="2" type="ORF">K444DRAFT_632222</name>
</gene>
<organism evidence="2 3">
    <name type="scientific">Hyaloscypha bicolor E</name>
    <dbReference type="NCBI Taxonomy" id="1095630"/>
    <lineage>
        <taxon>Eukaryota</taxon>
        <taxon>Fungi</taxon>
        <taxon>Dikarya</taxon>
        <taxon>Ascomycota</taxon>
        <taxon>Pezizomycotina</taxon>
        <taxon>Leotiomycetes</taxon>
        <taxon>Helotiales</taxon>
        <taxon>Hyaloscyphaceae</taxon>
        <taxon>Hyaloscypha</taxon>
        <taxon>Hyaloscypha bicolor</taxon>
    </lineage>
</organism>
<proteinExistence type="predicted"/>
<name>A0A2J6T232_9HELO</name>
<dbReference type="Proteomes" id="UP000235371">
    <property type="component" value="Unassembled WGS sequence"/>
</dbReference>
<dbReference type="EMBL" id="KZ613847">
    <property type="protein sequence ID" value="PMD57076.1"/>
    <property type="molecule type" value="Genomic_DNA"/>
</dbReference>
<dbReference type="AlphaFoldDB" id="A0A2J6T232"/>
<dbReference type="GeneID" id="36591532"/>
<sequence>MVLPGHGTNVPVKHRTLPLRAQGYLIRPFPLVDIPLGRFGSLINGIIDGSRQPLPFANFGDTPISIPAGTCLGIFKECPVAPEPCQVFLNLAEVFHGDQPCEEERRAEAKQPAGSPFLLRPLADDPNVQADISKFWGPEVKNQVQDILSKYSNLPRNELSCFNNGVTIPIPFKDGVNLNDLRQVPYPMSRKDMQAFGEITDPMRANGSPRTSPPRTTLTSSLPSIRRVA</sequence>
<accession>A0A2J6T232</accession>
<reference evidence="2 3" key="1">
    <citation type="submission" date="2016-04" db="EMBL/GenBank/DDBJ databases">
        <title>A degradative enzymes factory behind the ericoid mycorrhizal symbiosis.</title>
        <authorList>
            <consortium name="DOE Joint Genome Institute"/>
            <person name="Martino E."/>
            <person name="Morin E."/>
            <person name="Grelet G."/>
            <person name="Kuo A."/>
            <person name="Kohler A."/>
            <person name="Daghino S."/>
            <person name="Barry K."/>
            <person name="Choi C."/>
            <person name="Cichocki N."/>
            <person name="Clum A."/>
            <person name="Copeland A."/>
            <person name="Hainaut M."/>
            <person name="Haridas S."/>
            <person name="Labutti K."/>
            <person name="Lindquist E."/>
            <person name="Lipzen A."/>
            <person name="Khouja H.-R."/>
            <person name="Murat C."/>
            <person name="Ohm R."/>
            <person name="Olson A."/>
            <person name="Spatafora J."/>
            <person name="Veneault-Fourrey C."/>
            <person name="Henrissat B."/>
            <person name="Grigoriev I."/>
            <person name="Martin F."/>
            <person name="Perotto S."/>
        </authorList>
    </citation>
    <scope>NUCLEOTIDE SEQUENCE [LARGE SCALE GENOMIC DNA]</scope>
    <source>
        <strain evidence="2 3">E</strain>
    </source>
</reference>
<dbReference type="OrthoDB" id="3929326at2759"/>
<feature type="region of interest" description="Disordered" evidence="1">
    <location>
        <begin position="200"/>
        <end position="229"/>
    </location>
</feature>
<evidence type="ECO:0000313" key="2">
    <source>
        <dbReference type="EMBL" id="PMD57076.1"/>
    </source>
</evidence>
<dbReference type="RefSeq" id="XP_024733980.1">
    <property type="nucleotide sequence ID" value="XM_024883455.1"/>
</dbReference>
<evidence type="ECO:0000256" key="1">
    <source>
        <dbReference type="SAM" id="MobiDB-lite"/>
    </source>
</evidence>
<keyword evidence="3" id="KW-1185">Reference proteome</keyword>
<dbReference type="InParanoid" id="A0A2J6T232"/>